<keyword evidence="1" id="KW-0472">Membrane</keyword>
<proteinExistence type="predicted"/>
<dbReference type="AlphaFoldDB" id="A0A494Z0G0"/>
<name>A0A494Z0G0_9BACL</name>
<evidence type="ECO:0000313" key="4">
    <source>
        <dbReference type="Proteomes" id="UP000272238"/>
    </source>
</evidence>
<dbReference type="Proteomes" id="UP000272238">
    <property type="component" value="Unassembled WGS sequence"/>
</dbReference>
<feature type="transmembrane region" description="Helical" evidence="1">
    <location>
        <begin position="66"/>
        <end position="86"/>
    </location>
</feature>
<reference evidence="3 4" key="1">
    <citation type="journal article" date="2016" name="Antonie Van Leeuwenhoek">
        <title>Lysinibacillus endophyticus sp. nov., an indole-3-acetic acid producing endophytic bacterium isolated from corn root (Zea mays cv. Xinken-5).</title>
        <authorList>
            <person name="Yu J."/>
            <person name="Guan X."/>
            <person name="Liu C."/>
            <person name="Xiang W."/>
            <person name="Yu Z."/>
            <person name="Liu X."/>
            <person name="Wang G."/>
        </authorList>
    </citation>
    <scope>NUCLEOTIDE SEQUENCE [LARGE SCALE GENOMIC DNA]</scope>
    <source>
        <strain evidence="3 4">DSM 100506</strain>
    </source>
</reference>
<keyword evidence="4" id="KW-1185">Reference proteome</keyword>
<dbReference type="InterPro" id="IPR012867">
    <property type="entry name" value="DUF1648"/>
</dbReference>
<keyword evidence="1" id="KW-0812">Transmembrane</keyword>
<feature type="transmembrane region" description="Helical" evidence="1">
    <location>
        <begin position="117"/>
        <end position="134"/>
    </location>
</feature>
<gene>
    <name evidence="3" type="ORF">D8M03_10960</name>
</gene>
<feature type="transmembrane region" description="Helical" evidence="1">
    <location>
        <begin position="146"/>
        <end position="165"/>
    </location>
</feature>
<feature type="domain" description="DUF1648" evidence="2">
    <location>
        <begin position="31"/>
        <end position="76"/>
    </location>
</feature>
<protein>
    <submittedName>
        <fullName evidence="3">DUF1648 domain-containing protein</fullName>
    </submittedName>
</protein>
<dbReference type="Pfam" id="PF07853">
    <property type="entry name" value="DUF1648"/>
    <property type="match status" value="1"/>
</dbReference>
<organism evidence="3 4">
    <name type="scientific">Ureibacillus endophyticus</name>
    <dbReference type="NCBI Taxonomy" id="1978490"/>
    <lineage>
        <taxon>Bacteria</taxon>
        <taxon>Bacillati</taxon>
        <taxon>Bacillota</taxon>
        <taxon>Bacilli</taxon>
        <taxon>Bacillales</taxon>
        <taxon>Caryophanaceae</taxon>
        <taxon>Ureibacillus</taxon>
    </lineage>
</organism>
<accession>A0A494Z0G0</accession>
<sequence length="171" mass="19701">MFLNNNLPYRPILHIPKTKIEKISDIIGFGLFVLSVLYVLINWNVIPEQIPGHFNASGDVDRWGSKYEIVILPIIGTFQFVLMSLLEKAPHMHNYPKRLNETNVEQFYLQSRKLLNVVKNICLLLFAYLIIQIVRVSKGDIQSLGVGFMPIFLLVITSVIIFGIYQQKKIK</sequence>
<evidence type="ECO:0000313" key="3">
    <source>
        <dbReference type="EMBL" id="RKQ15927.1"/>
    </source>
</evidence>
<dbReference type="OrthoDB" id="9808690at2"/>
<dbReference type="EMBL" id="RBZN01000026">
    <property type="protein sequence ID" value="RKQ15927.1"/>
    <property type="molecule type" value="Genomic_DNA"/>
</dbReference>
<keyword evidence="1" id="KW-1133">Transmembrane helix</keyword>
<feature type="transmembrane region" description="Helical" evidence="1">
    <location>
        <begin position="26"/>
        <end position="46"/>
    </location>
</feature>
<comment type="caution">
    <text evidence="3">The sequence shown here is derived from an EMBL/GenBank/DDBJ whole genome shotgun (WGS) entry which is preliminary data.</text>
</comment>
<evidence type="ECO:0000256" key="1">
    <source>
        <dbReference type="SAM" id="Phobius"/>
    </source>
</evidence>
<evidence type="ECO:0000259" key="2">
    <source>
        <dbReference type="Pfam" id="PF07853"/>
    </source>
</evidence>